<name>Q55FF2_DICDI</name>
<gene>
    <name evidence="2" type="ORF">DDB_G0268140</name>
</gene>
<dbReference type="Proteomes" id="UP000002195">
    <property type="component" value="Unassembled WGS sequence"/>
</dbReference>
<feature type="region of interest" description="Disordered" evidence="1">
    <location>
        <begin position="1"/>
        <end position="27"/>
    </location>
</feature>
<dbReference type="EMBL" id="AAFI02000003">
    <property type="protein sequence ID" value="EAL73523.1"/>
    <property type="molecule type" value="Genomic_DNA"/>
</dbReference>
<keyword evidence="3" id="KW-1185">Reference proteome</keyword>
<dbReference type="InParanoid" id="Q55FF2"/>
<dbReference type="dictyBase" id="DDB_G0268140"/>
<sequence length="775" mass="86037">MARSKYSSGGGSSYNDNDSGSDDDRHFISKSSMKSTVNVQQPQQKFQDLYCNSNTWSASNYGGKVINATKVQEKQLLSITEHPNSKEVKIKLPLKDWLEYLKENSNKESSIPYSIEKSSYIANVEDFNVSFKCNFEIHVFPEPNSKDNNNNNKNNNCDQVQIPLLPSTVCITSSSIQFSGKNDDESCIGIYQDAHSLFCDRVGTYNVELNVLANFLTPKKNGVGIALPKATFNHLEISVPRKVNVDVVEPLVRDNVDHLKYKQVEIDGKQYTHTIKKCPFQPTNYLKIQWTDAENKNEQQQQQQKINQIDLSSSTGSTEKGKAAAAAAAASQIKPIEATKLNVEQNTLCSVGEGVIMILSNIVYTVVSGSVSSFDILVGSNIKVLSVDGYNIKRWDCLSPNLIEISTPEPNKDQLIKVQLTSSVESSFSLTISAEIEMDSTSGTINISKGIRCSGIEISREKGYLAVESTANVEVESLTRDNLTLIDKSELPSELVSMSSGPLLLSYKFLVPKYALSFKVIKHQDLPVLVAFCPSAHFTATCSSEGAMLTKCLFTIRNEQQQYIRVTIPHQFEIWSTIVSKKAVKPAIDDQGCLMIPLNKSSGTSSGVQKTFKVELVYKHTRDFEFLNVGTFGVVFPQIDIPISTLSISLYLPTDYKYGEFTGNAKEIFRFSNDQTNDADDNDFEGLGAPNSYSSNVMPQQQAFIPQQQSYISNVAQPQLSSFDTNEDSSSQMMGLKPIKVNIPTTGQHFKLEQLLVISTEIKLQVPYKMKKSCC</sequence>
<dbReference type="PaxDb" id="44689-DDB0189804"/>
<dbReference type="eggNOG" id="ENOG502S0WY">
    <property type="taxonomic scope" value="Eukaryota"/>
</dbReference>
<organism evidence="2 3">
    <name type="scientific">Dictyostelium discoideum</name>
    <name type="common">Social amoeba</name>
    <dbReference type="NCBI Taxonomy" id="44689"/>
    <lineage>
        <taxon>Eukaryota</taxon>
        <taxon>Amoebozoa</taxon>
        <taxon>Evosea</taxon>
        <taxon>Eumycetozoa</taxon>
        <taxon>Dictyostelia</taxon>
        <taxon>Dictyosteliales</taxon>
        <taxon>Dictyosteliaceae</taxon>
        <taxon>Dictyostelium</taxon>
    </lineage>
</organism>
<evidence type="ECO:0000313" key="2">
    <source>
        <dbReference type="EMBL" id="EAL73523.1"/>
    </source>
</evidence>
<dbReference type="OMA" id="GRNIKNW"/>
<accession>Q55FF2</accession>
<dbReference type="KEGG" id="ddi:DDB_G0268140"/>
<dbReference type="HOGENOM" id="CLU_372760_0_0_1"/>
<dbReference type="PhylomeDB" id="Q55FF2"/>
<dbReference type="VEuPathDB" id="AmoebaDB:DDB_G0268140"/>
<proteinExistence type="predicted"/>
<dbReference type="FunCoup" id="Q55FF2">
    <property type="interactions" value="1"/>
</dbReference>
<dbReference type="RefSeq" id="XP_647581.1">
    <property type="nucleotide sequence ID" value="XM_642489.1"/>
</dbReference>
<dbReference type="GeneID" id="8616393"/>
<comment type="caution">
    <text evidence="2">The sequence shown here is derived from an EMBL/GenBank/DDBJ whole genome shotgun (WGS) entry which is preliminary data.</text>
</comment>
<evidence type="ECO:0000313" key="3">
    <source>
        <dbReference type="Proteomes" id="UP000002195"/>
    </source>
</evidence>
<evidence type="ECO:0000256" key="1">
    <source>
        <dbReference type="SAM" id="MobiDB-lite"/>
    </source>
</evidence>
<dbReference type="AlphaFoldDB" id="Q55FF2"/>
<reference evidence="2 3" key="1">
    <citation type="journal article" date="2005" name="Nature">
        <title>The genome of the social amoeba Dictyostelium discoideum.</title>
        <authorList>
            <consortium name="The Dictyostelium discoideum Sequencing Consortium"/>
            <person name="Eichinger L."/>
            <person name="Pachebat J.A."/>
            <person name="Glockner G."/>
            <person name="Rajandream M.A."/>
            <person name="Sucgang R."/>
            <person name="Berriman M."/>
            <person name="Song J."/>
            <person name="Olsen R."/>
            <person name="Szafranski K."/>
            <person name="Xu Q."/>
            <person name="Tunggal B."/>
            <person name="Kummerfeld S."/>
            <person name="Madera M."/>
            <person name="Konfortov B.A."/>
            <person name="Rivero F."/>
            <person name="Bankier A.T."/>
            <person name="Lehmann R."/>
            <person name="Hamlin N."/>
            <person name="Davies R."/>
            <person name="Gaudet P."/>
            <person name="Fey P."/>
            <person name="Pilcher K."/>
            <person name="Chen G."/>
            <person name="Saunders D."/>
            <person name="Sodergren E."/>
            <person name="Davis P."/>
            <person name="Kerhornou A."/>
            <person name="Nie X."/>
            <person name="Hall N."/>
            <person name="Anjard C."/>
            <person name="Hemphill L."/>
            <person name="Bason N."/>
            <person name="Farbrother P."/>
            <person name="Desany B."/>
            <person name="Just E."/>
            <person name="Morio T."/>
            <person name="Rost R."/>
            <person name="Churcher C."/>
            <person name="Cooper J."/>
            <person name="Haydock S."/>
            <person name="van Driessche N."/>
            <person name="Cronin A."/>
            <person name="Goodhead I."/>
            <person name="Muzny D."/>
            <person name="Mourier T."/>
            <person name="Pain A."/>
            <person name="Lu M."/>
            <person name="Harper D."/>
            <person name="Lindsay R."/>
            <person name="Hauser H."/>
            <person name="James K."/>
            <person name="Quiles M."/>
            <person name="Madan Babu M."/>
            <person name="Saito T."/>
            <person name="Buchrieser C."/>
            <person name="Wardroper A."/>
            <person name="Felder M."/>
            <person name="Thangavelu M."/>
            <person name="Johnson D."/>
            <person name="Knights A."/>
            <person name="Loulseged H."/>
            <person name="Mungall K."/>
            <person name="Oliver K."/>
            <person name="Price C."/>
            <person name="Quail M.A."/>
            <person name="Urushihara H."/>
            <person name="Hernandez J."/>
            <person name="Rabbinowitsch E."/>
            <person name="Steffen D."/>
            <person name="Sanders M."/>
            <person name="Ma J."/>
            <person name="Kohara Y."/>
            <person name="Sharp S."/>
            <person name="Simmonds M."/>
            <person name="Spiegler S."/>
            <person name="Tivey A."/>
            <person name="Sugano S."/>
            <person name="White B."/>
            <person name="Walker D."/>
            <person name="Woodward J."/>
            <person name="Winckler T."/>
            <person name="Tanaka Y."/>
            <person name="Shaulsky G."/>
            <person name="Schleicher M."/>
            <person name="Weinstock G."/>
            <person name="Rosenthal A."/>
            <person name="Cox E.C."/>
            <person name="Chisholm R.L."/>
            <person name="Gibbs R."/>
            <person name="Loomis W.F."/>
            <person name="Platzer M."/>
            <person name="Kay R.R."/>
            <person name="Williams J."/>
            <person name="Dear P.H."/>
            <person name="Noegel A.A."/>
            <person name="Barrell B."/>
            <person name="Kuspa A."/>
        </authorList>
    </citation>
    <scope>NUCLEOTIDE SEQUENCE [LARGE SCALE GENOMIC DNA]</scope>
    <source>
        <strain evidence="2 3">AX4</strain>
    </source>
</reference>
<protein>
    <submittedName>
        <fullName evidence="2">Uncharacterized protein</fullName>
    </submittedName>
</protein>